<dbReference type="InterPro" id="IPR041457">
    <property type="entry name" value="CxC2_KDZ-assoc"/>
</dbReference>
<dbReference type="PANTHER" id="PTHR33096">
    <property type="entry name" value="CXC2 DOMAIN-CONTAINING PROTEIN"/>
    <property type="match status" value="1"/>
</dbReference>
<dbReference type="PANTHER" id="PTHR33096:SF1">
    <property type="entry name" value="CXC1-LIKE CYSTEINE CLUSTER ASSOCIATED WITH KDZ TRANSPOSASES DOMAIN-CONTAINING PROTEIN"/>
    <property type="match status" value="1"/>
</dbReference>
<dbReference type="EMBL" id="DF841719">
    <property type="protein sequence ID" value="GAT45801.1"/>
    <property type="molecule type" value="Genomic_DNA"/>
</dbReference>
<evidence type="ECO:0000313" key="3">
    <source>
        <dbReference type="Proteomes" id="UP000815677"/>
    </source>
</evidence>
<reference evidence="2" key="1">
    <citation type="submission" date="2014-09" db="EMBL/GenBank/DDBJ databases">
        <title>Genome sequence of the luminous mushroom Mycena chlorophos for searching fungal bioluminescence genes.</title>
        <authorList>
            <person name="Tanaka Y."/>
            <person name="Kasuga D."/>
            <person name="Oba Y."/>
            <person name="Hase S."/>
            <person name="Sato K."/>
            <person name="Oba Y."/>
            <person name="Sakakibara Y."/>
        </authorList>
    </citation>
    <scope>NUCLEOTIDE SEQUENCE</scope>
</reference>
<accession>A0ABQ0L3U2</accession>
<name>A0ABQ0L3U2_MYCCL</name>
<dbReference type="Pfam" id="PF18803">
    <property type="entry name" value="CxC2"/>
    <property type="match status" value="1"/>
</dbReference>
<evidence type="ECO:0000259" key="1">
    <source>
        <dbReference type="Pfam" id="PF18803"/>
    </source>
</evidence>
<sequence length="1073" mass="121121">MRIDVGVGHHVPGRETIHTQGVYLSEGAGGLRLNKRRRAAQVTVEKKTSVAPTQLTDQFASWTPLPHDDFDADALLVNPEQESHEHPRVEVQVAGEKRKYQSTVDPMAIWRPRMGEFLDEVIRHEGLSDQCCASCRASLVLNDPASPRLFRCEQCGPHLQCSVCCLQRHYMLLLHDIEEWNGSFWTTTSLKDLGLIYQLGHGGFPCPFPEDTTYKISVLDFPTIHTVCIRYCGCNRCVDIDHWQQLMRNLWYPATLTTPGTCATFRTLRAFRLLNVVGNTNVTDFVRAMERMTNTMSSSGLSTVPDRTRQFHRMSRQWTFMSRAKRAGRAHDPAGLEATPLGGCAVLCWACPHDGKNLPPDWRNADRKYQFLYMLILAVDANFRLKNRVRANEIPDPALGPGWGYWVEPVGYKEHVKKYISESDISTCIAFAALLQKDSRMTTGLRVSGVGGCVCARHECVRPNGLGDLQKGERYCNMDWIVFSALMGIALLLITISYDIACQWKVNLPQRLPRLPPPLQKDLTETKIQFGLPVFHAPVHNDGCKDDNHLSHQPGVAKTDGEGIERVWSVLNPISFSTKEMSLGHRADVIEDRIDNHNFLKNLALGTALQRRLIVALAERARQIDAFEVVSDGVHPETIKTWKTALRCWEADHSQPNPLILATTNCPTEAEIRLQLQREEREQAENGSAAMAGGSMTSFLVAGIQIEDLQQRILDVASRPTLLTAARETNVEEWRLSLLNKLARFRQLQNFYMPGAASAISADEQERDADAAGPSPERIRLYMPHQMPRQSRSADASSGGPDLRGCRAGLAQAEERLRATLCDNSLAAIRSALNAKRWLIAYRNAHLVGQKQTTKAVKLIESVTERLLRHVFRYRRGYVALQQLGILNRYPHLHELKDDDIQLSMETDLEDIDAREKLNAIGARRGTRTARATRRIACTTGESRRVMSWVWTAGLGADDAELHDSIHVEWTRALIRKTRWCEEVMLLKEEMRRVLRFLRWRSNWWRAQARVRALETSVAVAKGLEAYALRQANHCESLLGHFQTTWGVSAAESLQQLTVLDGMRELEEGLDVA</sequence>
<organism evidence="2 3">
    <name type="scientific">Mycena chlorophos</name>
    <name type="common">Agaric fungus</name>
    <name type="synonym">Agaricus chlorophos</name>
    <dbReference type="NCBI Taxonomy" id="658473"/>
    <lineage>
        <taxon>Eukaryota</taxon>
        <taxon>Fungi</taxon>
        <taxon>Dikarya</taxon>
        <taxon>Basidiomycota</taxon>
        <taxon>Agaricomycotina</taxon>
        <taxon>Agaricomycetes</taxon>
        <taxon>Agaricomycetidae</taxon>
        <taxon>Agaricales</taxon>
        <taxon>Marasmiineae</taxon>
        <taxon>Mycenaceae</taxon>
        <taxon>Mycena</taxon>
    </lineage>
</organism>
<dbReference type="Pfam" id="PF18758">
    <property type="entry name" value="KDZ"/>
    <property type="match status" value="1"/>
</dbReference>
<dbReference type="Proteomes" id="UP000815677">
    <property type="component" value="Unassembled WGS sequence"/>
</dbReference>
<evidence type="ECO:0000313" key="2">
    <source>
        <dbReference type="EMBL" id="GAT45801.1"/>
    </source>
</evidence>
<gene>
    <name evidence="2" type="ORF">MCHLO_03361</name>
</gene>
<keyword evidence="3" id="KW-1185">Reference proteome</keyword>
<dbReference type="InterPro" id="IPR040521">
    <property type="entry name" value="KDZ"/>
</dbReference>
<feature type="domain" description="CxC2-like cysteine cluster KDZ transposase-associated" evidence="1">
    <location>
        <begin position="190"/>
        <end position="296"/>
    </location>
</feature>
<proteinExistence type="predicted"/>
<protein>
    <recommendedName>
        <fullName evidence="1">CxC2-like cysteine cluster KDZ transposase-associated domain-containing protein</fullName>
    </recommendedName>
</protein>